<evidence type="ECO:0000313" key="1">
    <source>
        <dbReference type="EMBL" id="SFI39259.1"/>
    </source>
</evidence>
<protein>
    <recommendedName>
        <fullName evidence="3">DUF1572 domain-containing protein</fullName>
    </recommendedName>
</protein>
<sequence>MIKNFLESSIKQFEYYKMLGDKTFSQLSEEHLFLELNKETNSIAIIVNHLNGNMLSRWSDFLTTDGEKDWRNRDNEFENRIQNETDLLKKWNEGWDCLLNAITPLTVTDFETEIFIRNQGHTVIEAINRQLAHYSYHVGQIVLLGKIFLDEKWISLSIPKGNSQTYNSEKFSKPKIKKHFTDEYLNENKKAD</sequence>
<dbReference type="SUPFAM" id="SSF109854">
    <property type="entry name" value="DinB/YfiT-like putative metalloenzymes"/>
    <property type="match status" value="1"/>
</dbReference>
<keyword evidence="2" id="KW-1185">Reference proteome</keyword>
<dbReference type="Pfam" id="PF07609">
    <property type="entry name" value="DUF1572"/>
    <property type="match status" value="1"/>
</dbReference>
<dbReference type="InterPro" id="IPR034660">
    <property type="entry name" value="DinB/YfiT-like"/>
</dbReference>
<name>A0A1I3HUH3_9FLAO</name>
<dbReference type="Gene3D" id="1.20.120.450">
    <property type="entry name" value="dinb family like domain"/>
    <property type="match status" value="1"/>
</dbReference>
<dbReference type="RefSeq" id="WP_090080916.1">
    <property type="nucleotide sequence ID" value="NZ_FOQT01000004.1"/>
</dbReference>
<dbReference type="InterPro" id="IPR011466">
    <property type="entry name" value="DUF1572"/>
</dbReference>
<dbReference type="OrthoDB" id="68731at2"/>
<dbReference type="Proteomes" id="UP000198931">
    <property type="component" value="Unassembled WGS sequence"/>
</dbReference>
<dbReference type="AlphaFoldDB" id="A0A1I3HUH3"/>
<dbReference type="STRING" id="1125876.SAMN05443292_2393"/>
<gene>
    <name evidence="1" type="ORF">SAMN05443292_2393</name>
</gene>
<organism evidence="1 2">
    <name type="scientific">Halpernia frigidisoli</name>
    <dbReference type="NCBI Taxonomy" id="1125876"/>
    <lineage>
        <taxon>Bacteria</taxon>
        <taxon>Pseudomonadati</taxon>
        <taxon>Bacteroidota</taxon>
        <taxon>Flavobacteriia</taxon>
        <taxon>Flavobacteriales</taxon>
        <taxon>Weeksellaceae</taxon>
        <taxon>Chryseobacterium group</taxon>
        <taxon>Halpernia</taxon>
    </lineage>
</organism>
<evidence type="ECO:0000313" key="2">
    <source>
        <dbReference type="Proteomes" id="UP000198931"/>
    </source>
</evidence>
<proteinExistence type="predicted"/>
<accession>A0A1I3HUH3</accession>
<dbReference type="EMBL" id="FOQT01000004">
    <property type="protein sequence ID" value="SFI39259.1"/>
    <property type="molecule type" value="Genomic_DNA"/>
</dbReference>
<evidence type="ECO:0008006" key="3">
    <source>
        <dbReference type="Google" id="ProtNLM"/>
    </source>
</evidence>
<reference evidence="1 2" key="1">
    <citation type="submission" date="2016-10" db="EMBL/GenBank/DDBJ databases">
        <authorList>
            <person name="de Groot N.N."/>
        </authorList>
    </citation>
    <scope>NUCLEOTIDE SEQUENCE [LARGE SCALE GENOMIC DNA]</scope>
    <source>
        <strain evidence="1 2">DSM 26000</strain>
    </source>
</reference>